<dbReference type="RefSeq" id="WP_100342150.1">
    <property type="nucleotide sequence ID" value="NZ_PGFJ01000002.1"/>
</dbReference>
<evidence type="ECO:0000256" key="8">
    <source>
        <dbReference type="ARBA" id="ARBA00022989"/>
    </source>
</evidence>
<feature type="signal peptide" evidence="10">
    <location>
        <begin position="1"/>
        <end position="22"/>
    </location>
</feature>
<evidence type="ECO:0000256" key="10">
    <source>
        <dbReference type="SAM" id="SignalP"/>
    </source>
</evidence>
<comment type="caution">
    <text evidence="12">The sequence shown here is derived from an EMBL/GenBank/DDBJ whole genome shotgun (WGS) entry which is preliminary data.</text>
</comment>
<dbReference type="NCBIfam" id="TIGR01352">
    <property type="entry name" value="tonB_Cterm"/>
    <property type="match status" value="1"/>
</dbReference>
<keyword evidence="6" id="KW-0812">Transmembrane</keyword>
<reference evidence="12 13" key="1">
    <citation type="submission" date="2017-11" db="EMBL/GenBank/DDBJ databases">
        <title>Genomic Encyclopedia of Archaeal and Bacterial Type Strains, Phase II (KMG-II): From Individual Species to Whole Genera.</title>
        <authorList>
            <person name="Goeker M."/>
        </authorList>
    </citation>
    <scope>NUCLEOTIDE SEQUENCE [LARGE SCALE GENOMIC DNA]</scope>
    <source>
        <strain evidence="12 13">DSM 28175</strain>
    </source>
</reference>
<feature type="chain" id="PRO_5014194490" evidence="10">
    <location>
        <begin position="23"/>
        <end position="439"/>
    </location>
</feature>
<keyword evidence="8" id="KW-1133">Transmembrane helix</keyword>
<dbReference type="PANTHER" id="PTHR33446:SF2">
    <property type="entry name" value="PROTEIN TONB"/>
    <property type="match status" value="1"/>
</dbReference>
<dbReference type="SUPFAM" id="SSF74653">
    <property type="entry name" value="TolA/TonB C-terminal domain"/>
    <property type="match status" value="2"/>
</dbReference>
<dbReference type="GO" id="GO:0015031">
    <property type="term" value="P:protein transport"/>
    <property type="evidence" value="ECO:0007669"/>
    <property type="project" value="UniProtKB-KW"/>
</dbReference>
<evidence type="ECO:0000256" key="7">
    <source>
        <dbReference type="ARBA" id="ARBA00022927"/>
    </source>
</evidence>
<keyword evidence="9" id="KW-0472">Membrane</keyword>
<evidence type="ECO:0000256" key="3">
    <source>
        <dbReference type="ARBA" id="ARBA00022448"/>
    </source>
</evidence>
<dbReference type="PANTHER" id="PTHR33446">
    <property type="entry name" value="PROTEIN TONB-RELATED"/>
    <property type="match status" value="1"/>
</dbReference>
<dbReference type="GO" id="GO:0055085">
    <property type="term" value="P:transmembrane transport"/>
    <property type="evidence" value="ECO:0007669"/>
    <property type="project" value="InterPro"/>
</dbReference>
<comment type="subcellular location">
    <subcellularLocation>
        <location evidence="1">Cell inner membrane</location>
        <topology evidence="1">Single-pass membrane protein</topology>
        <orientation evidence="1">Periplasmic side</orientation>
    </subcellularLocation>
</comment>
<evidence type="ECO:0000313" key="13">
    <source>
        <dbReference type="Proteomes" id="UP000242687"/>
    </source>
</evidence>
<dbReference type="Pfam" id="PF03544">
    <property type="entry name" value="TonB_C"/>
    <property type="match status" value="2"/>
</dbReference>
<evidence type="ECO:0000256" key="1">
    <source>
        <dbReference type="ARBA" id="ARBA00004383"/>
    </source>
</evidence>
<dbReference type="PROSITE" id="PS52015">
    <property type="entry name" value="TONB_CTD"/>
    <property type="match status" value="2"/>
</dbReference>
<name>A0A2H9VNE0_9SPHI</name>
<dbReference type="GO" id="GO:0098797">
    <property type="term" value="C:plasma membrane protein complex"/>
    <property type="evidence" value="ECO:0007669"/>
    <property type="project" value="TreeGrafter"/>
</dbReference>
<dbReference type="InterPro" id="IPR051045">
    <property type="entry name" value="TonB-dependent_transducer"/>
</dbReference>
<accession>A0A2H9VNE0</accession>
<dbReference type="EMBL" id="PGFJ01000002">
    <property type="protein sequence ID" value="PJJ79842.1"/>
    <property type="molecule type" value="Genomic_DNA"/>
</dbReference>
<organism evidence="12 13">
    <name type="scientific">Mucilaginibacter auburnensis</name>
    <dbReference type="NCBI Taxonomy" id="1457233"/>
    <lineage>
        <taxon>Bacteria</taxon>
        <taxon>Pseudomonadati</taxon>
        <taxon>Bacteroidota</taxon>
        <taxon>Sphingobacteriia</taxon>
        <taxon>Sphingobacteriales</taxon>
        <taxon>Sphingobacteriaceae</taxon>
        <taxon>Mucilaginibacter</taxon>
    </lineage>
</organism>
<sequence length="439" mass="48445">MLKYLFCLISLTITVNAAFAQAKSDTLIYYAKDNNSIIDDKTKADYVVFILPQQKINNNKLYPVMAYYPNGVLKLSAMSKTQSANFELQGPYIAYFPNGKRKLVATVDKGVLVGDEIAYYPNGNLYSHIIHKQGQIILNECRDSTGTILAQNGNGIWLDFPLDFYSSSTTGPVKDGLRDGKWQLSGRKALYEKGRIAKILSDSTQLVDLNPKAGKNLVFENDYLPIEGTPVYTGGKLHEFIYKNLVYPEQDRKDSIGGQAFIGFSVEQDGTTSNFKIIKAPSATLGEEALRVAKLLTQFNPGIKKGKPVKSPFVLPIYFSLDSLLNQQDTTSAVNFSGIDEQPSFPGGLGSFAKFLEKAIRYPVKERENHVTGKVYTSFIVEKDGSLTNIHVVATPSIGLAEEALRVFGSSPKWVPAKVNGKLIRVKHSVPINFSLGVE</sequence>
<evidence type="ECO:0000256" key="6">
    <source>
        <dbReference type="ARBA" id="ARBA00022692"/>
    </source>
</evidence>
<proteinExistence type="inferred from homology"/>
<evidence type="ECO:0000256" key="4">
    <source>
        <dbReference type="ARBA" id="ARBA00022475"/>
    </source>
</evidence>
<keyword evidence="3" id="KW-0813">Transport</keyword>
<dbReference type="InterPro" id="IPR037682">
    <property type="entry name" value="TonB_C"/>
</dbReference>
<keyword evidence="10" id="KW-0732">Signal</keyword>
<evidence type="ECO:0000256" key="5">
    <source>
        <dbReference type="ARBA" id="ARBA00022519"/>
    </source>
</evidence>
<dbReference type="Gene3D" id="3.30.1150.10">
    <property type="match status" value="2"/>
</dbReference>
<evidence type="ECO:0000313" key="12">
    <source>
        <dbReference type="EMBL" id="PJJ79842.1"/>
    </source>
</evidence>
<dbReference type="AlphaFoldDB" id="A0A2H9VNE0"/>
<evidence type="ECO:0000256" key="9">
    <source>
        <dbReference type="ARBA" id="ARBA00023136"/>
    </source>
</evidence>
<dbReference type="Proteomes" id="UP000242687">
    <property type="component" value="Unassembled WGS sequence"/>
</dbReference>
<keyword evidence="13" id="KW-1185">Reference proteome</keyword>
<dbReference type="OrthoDB" id="649093at2"/>
<protein>
    <submittedName>
        <fullName evidence="12">TonB family protein</fullName>
    </submittedName>
</protein>
<dbReference type="SUPFAM" id="SSF82185">
    <property type="entry name" value="Histone H3 K4-specific methyltransferase SET7/9 N-terminal domain"/>
    <property type="match status" value="1"/>
</dbReference>
<keyword evidence="5" id="KW-0997">Cell inner membrane</keyword>
<evidence type="ECO:0000259" key="11">
    <source>
        <dbReference type="PROSITE" id="PS52015"/>
    </source>
</evidence>
<dbReference type="GO" id="GO:0031992">
    <property type="term" value="F:energy transducer activity"/>
    <property type="evidence" value="ECO:0007669"/>
    <property type="project" value="TreeGrafter"/>
</dbReference>
<evidence type="ECO:0000256" key="2">
    <source>
        <dbReference type="ARBA" id="ARBA00006555"/>
    </source>
</evidence>
<keyword evidence="4" id="KW-1003">Cell membrane</keyword>
<feature type="domain" description="TonB C-terminal" evidence="11">
    <location>
        <begin position="232"/>
        <end position="328"/>
    </location>
</feature>
<gene>
    <name evidence="12" type="ORF">CLV57_2981</name>
</gene>
<feature type="domain" description="TonB C-terminal" evidence="11">
    <location>
        <begin position="347"/>
        <end position="439"/>
    </location>
</feature>
<dbReference type="Gene3D" id="3.90.930.1">
    <property type="match status" value="1"/>
</dbReference>
<keyword evidence="7" id="KW-0653">Protein transport</keyword>
<dbReference type="InterPro" id="IPR006260">
    <property type="entry name" value="TonB/TolA_C"/>
</dbReference>
<comment type="similarity">
    <text evidence="2">Belongs to the TonB family.</text>
</comment>